<dbReference type="EMBL" id="BGPR01003515">
    <property type="protein sequence ID" value="GBM89145.1"/>
    <property type="molecule type" value="Genomic_DNA"/>
</dbReference>
<name>A0A4Y2JGX5_ARAVE</name>
<evidence type="ECO:0000313" key="2">
    <source>
        <dbReference type="Proteomes" id="UP000499080"/>
    </source>
</evidence>
<dbReference type="Proteomes" id="UP000499080">
    <property type="component" value="Unassembled WGS sequence"/>
</dbReference>
<reference evidence="1 2" key="1">
    <citation type="journal article" date="2019" name="Sci. Rep.">
        <title>Orb-weaving spider Araneus ventricosus genome elucidates the spidroin gene catalogue.</title>
        <authorList>
            <person name="Kono N."/>
            <person name="Nakamura H."/>
            <person name="Ohtoshi R."/>
            <person name="Moran D.A.P."/>
            <person name="Shinohara A."/>
            <person name="Yoshida Y."/>
            <person name="Fujiwara M."/>
            <person name="Mori M."/>
            <person name="Tomita M."/>
            <person name="Arakawa K."/>
        </authorList>
    </citation>
    <scope>NUCLEOTIDE SEQUENCE [LARGE SCALE GENOMIC DNA]</scope>
</reference>
<keyword evidence="2" id="KW-1185">Reference proteome</keyword>
<gene>
    <name evidence="1" type="ORF">AVEN_140465_1</name>
</gene>
<protein>
    <submittedName>
        <fullName evidence="1">Uncharacterized protein</fullName>
    </submittedName>
</protein>
<dbReference type="OrthoDB" id="6511194at2759"/>
<sequence>MKSLKVPLPQAMKRASQATGDSKFTIRKIRIEVSVLDETEVLRTPGKHRRRPSHRNCERDDFDKCVIRQTIKDFYIHQKKVPSLRKLLPLLTEKLCFQWKKESLRKVMHSMNFRWKKCTNKRKIFIERPDVVF</sequence>
<evidence type="ECO:0000313" key="1">
    <source>
        <dbReference type="EMBL" id="GBM89145.1"/>
    </source>
</evidence>
<organism evidence="1 2">
    <name type="scientific">Araneus ventricosus</name>
    <name type="common">Orbweaver spider</name>
    <name type="synonym">Epeira ventricosa</name>
    <dbReference type="NCBI Taxonomy" id="182803"/>
    <lineage>
        <taxon>Eukaryota</taxon>
        <taxon>Metazoa</taxon>
        <taxon>Ecdysozoa</taxon>
        <taxon>Arthropoda</taxon>
        <taxon>Chelicerata</taxon>
        <taxon>Arachnida</taxon>
        <taxon>Araneae</taxon>
        <taxon>Araneomorphae</taxon>
        <taxon>Entelegynae</taxon>
        <taxon>Araneoidea</taxon>
        <taxon>Araneidae</taxon>
        <taxon>Araneus</taxon>
    </lineage>
</organism>
<dbReference type="AlphaFoldDB" id="A0A4Y2JGX5"/>
<comment type="caution">
    <text evidence="1">The sequence shown here is derived from an EMBL/GenBank/DDBJ whole genome shotgun (WGS) entry which is preliminary data.</text>
</comment>
<accession>A0A4Y2JGX5</accession>
<proteinExistence type="predicted"/>